<accession>A0A2P2JDU0</accession>
<reference evidence="1" key="1">
    <citation type="submission" date="2018-02" db="EMBL/GenBank/DDBJ databases">
        <title>Rhizophora mucronata_Transcriptome.</title>
        <authorList>
            <person name="Meera S.P."/>
            <person name="Sreeshan A."/>
            <person name="Augustine A."/>
        </authorList>
    </citation>
    <scope>NUCLEOTIDE SEQUENCE</scope>
    <source>
        <tissue evidence="1">Leaf</tissue>
    </source>
</reference>
<proteinExistence type="predicted"/>
<name>A0A2P2JDU0_RHIMU</name>
<organism evidence="1">
    <name type="scientific">Rhizophora mucronata</name>
    <name type="common">Asiatic mangrove</name>
    <dbReference type="NCBI Taxonomy" id="61149"/>
    <lineage>
        <taxon>Eukaryota</taxon>
        <taxon>Viridiplantae</taxon>
        <taxon>Streptophyta</taxon>
        <taxon>Embryophyta</taxon>
        <taxon>Tracheophyta</taxon>
        <taxon>Spermatophyta</taxon>
        <taxon>Magnoliopsida</taxon>
        <taxon>eudicotyledons</taxon>
        <taxon>Gunneridae</taxon>
        <taxon>Pentapetalae</taxon>
        <taxon>rosids</taxon>
        <taxon>fabids</taxon>
        <taxon>Malpighiales</taxon>
        <taxon>Rhizophoraceae</taxon>
        <taxon>Rhizophora</taxon>
    </lineage>
</organism>
<protein>
    <submittedName>
        <fullName evidence="1">Uncharacterized protein</fullName>
    </submittedName>
</protein>
<dbReference type="EMBL" id="GGEC01011158">
    <property type="protein sequence ID" value="MBW91641.1"/>
    <property type="molecule type" value="Transcribed_RNA"/>
</dbReference>
<sequence>MLIDRTNSPNSITPLCLASKRSNTLSAKRFCVLLFLKRASRNSSLWIKPSLIMVLLSFLNRSYKASISLIVNGVSEARTAGSSLTVCFLPFLKQKQLLKACIIRDPDLGYFKNPP</sequence>
<evidence type="ECO:0000313" key="1">
    <source>
        <dbReference type="EMBL" id="MBW91641.1"/>
    </source>
</evidence>
<dbReference type="AlphaFoldDB" id="A0A2P2JDU0"/>